<accession>A0A934MC37</accession>
<dbReference type="Proteomes" id="UP000602087">
    <property type="component" value="Unassembled WGS sequence"/>
</dbReference>
<proteinExistence type="predicted"/>
<gene>
    <name evidence="2" type="ORF">JAV76_00570</name>
</gene>
<feature type="region of interest" description="Disordered" evidence="1">
    <location>
        <begin position="1"/>
        <end position="20"/>
    </location>
</feature>
<dbReference type="EMBL" id="JAEINH010000001">
    <property type="protein sequence ID" value="MBI9113504.1"/>
    <property type="molecule type" value="Genomic_DNA"/>
</dbReference>
<feature type="region of interest" description="Disordered" evidence="1">
    <location>
        <begin position="39"/>
        <end position="72"/>
    </location>
</feature>
<sequence length="241" mass="25362">MQRTTQSARRTTSRTSTTTRVAATAAALVAVLGGCSGSGDGPAELPGSWPGHSSPTESPAGTDETAGTGIPGTYVAGIEDGLERYPDIGSMGMGDISWDCPLTSEIEVDGRSQETLSTTFWKIDDGVHEVACDFYPPVPVDLRFALAEDDAAYARLVEGTGAVQQRGNDQVESTVTIGGRDLVLVTWEYPTNPAAGTKVDACYLDEELLARACLDVHDADERSAGYDAEQAAQDLVAILDE</sequence>
<evidence type="ECO:0000313" key="2">
    <source>
        <dbReference type="EMBL" id="MBI9113504.1"/>
    </source>
</evidence>
<dbReference type="PROSITE" id="PS51257">
    <property type="entry name" value="PROKAR_LIPOPROTEIN"/>
    <property type="match status" value="1"/>
</dbReference>
<name>A0A934MC37_9MICO</name>
<reference evidence="2" key="1">
    <citation type="submission" date="2020-12" db="EMBL/GenBank/DDBJ databases">
        <title>Sanguibacter suaedae sp. nov., isolated from Suaeda aralocaspica.</title>
        <authorList>
            <person name="Ma Q."/>
        </authorList>
    </citation>
    <scope>NUCLEOTIDE SEQUENCE</scope>
    <source>
        <strain evidence="2">YZGR15</strain>
    </source>
</reference>
<protein>
    <submittedName>
        <fullName evidence="2">Uncharacterized protein</fullName>
    </submittedName>
</protein>
<keyword evidence="3" id="KW-1185">Reference proteome</keyword>
<dbReference type="AlphaFoldDB" id="A0A934MC37"/>
<dbReference type="RefSeq" id="WP_198732075.1">
    <property type="nucleotide sequence ID" value="NZ_JAEINH010000001.1"/>
</dbReference>
<organism evidence="2 3">
    <name type="scientific">Sanguibacter suaedae</name>
    <dbReference type="NCBI Taxonomy" id="2795737"/>
    <lineage>
        <taxon>Bacteria</taxon>
        <taxon>Bacillati</taxon>
        <taxon>Actinomycetota</taxon>
        <taxon>Actinomycetes</taxon>
        <taxon>Micrococcales</taxon>
        <taxon>Sanguibacteraceae</taxon>
        <taxon>Sanguibacter</taxon>
    </lineage>
</organism>
<comment type="caution">
    <text evidence="2">The sequence shown here is derived from an EMBL/GenBank/DDBJ whole genome shotgun (WGS) entry which is preliminary data.</text>
</comment>
<evidence type="ECO:0000256" key="1">
    <source>
        <dbReference type="SAM" id="MobiDB-lite"/>
    </source>
</evidence>
<evidence type="ECO:0000313" key="3">
    <source>
        <dbReference type="Proteomes" id="UP000602087"/>
    </source>
</evidence>